<feature type="region of interest" description="Disordered" evidence="1">
    <location>
        <begin position="25"/>
        <end position="48"/>
    </location>
</feature>
<organism evidence="2 3">
    <name type="scientific">Puccinia graminis f. sp. tritici</name>
    <dbReference type="NCBI Taxonomy" id="56615"/>
    <lineage>
        <taxon>Eukaryota</taxon>
        <taxon>Fungi</taxon>
        <taxon>Dikarya</taxon>
        <taxon>Basidiomycota</taxon>
        <taxon>Pucciniomycotina</taxon>
        <taxon>Pucciniomycetes</taxon>
        <taxon>Pucciniales</taxon>
        <taxon>Pucciniaceae</taxon>
        <taxon>Puccinia</taxon>
    </lineage>
</organism>
<comment type="caution">
    <text evidence="2">The sequence shown here is derived from an EMBL/GenBank/DDBJ whole genome shotgun (WGS) entry which is preliminary data.</text>
</comment>
<dbReference type="EMBL" id="VDEP01000338">
    <property type="protein sequence ID" value="KAA1102399.1"/>
    <property type="molecule type" value="Genomic_DNA"/>
</dbReference>
<name>A0A5B0PQZ8_PUCGR</name>
<sequence length="121" mass="13289">MAPRAPVKGDIAMLTLSAPLTRGDCDSDSQLRQRGWYGTSNSSQPSPNLNNHCPICIVLLSLLVLILHRLKDFQVNQCCPDGRARLQTIPVCISRDQPNALTGEPMLPQWRTAPHPTSHAP</sequence>
<protein>
    <submittedName>
        <fullName evidence="2">Uncharacterized protein</fullName>
    </submittedName>
</protein>
<proteinExistence type="predicted"/>
<feature type="region of interest" description="Disordered" evidence="1">
    <location>
        <begin position="98"/>
        <end position="121"/>
    </location>
</feature>
<evidence type="ECO:0000313" key="2">
    <source>
        <dbReference type="EMBL" id="KAA1102399.1"/>
    </source>
</evidence>
<reference evidence="2 3" key="1">
    <citation type="submission" date="2019-05" db="EMBL/GenBank/DDBJ databases">
        <title>Emergence of the Ug99 lineage of the wheat stem rust pathogen through somatic hybridization.</title>
        <authorList>
            <person name="Li F."/>
            <person name="Upadhyaya N.M."/>
            <person name="Sperschneider J."/>
            <person name="Matny O."/>
            <person name="Nguyen-Phuc H."/>
            <person name="Mago R."/>
            <person name="Raley C."/>
            <person name="Miller M.E."/>
            <person name="Silverstein K.A.T."/>
            <person name="Henningsen E."/>
            <person name="Hirsch C.D."/>
            <person name="Visser B."/>
            <person name="Pretorius Z.A."/>
            <person name="Steffenson B.J."/>
            <person name="Schwessinger B."/>
            <person name="Dodds P.N."/>
            <person name="Figueroa M."/>
        </authorList>
    </citation>
    <scope>NUCLEOTIDE SEQUENCE [LARGE SCALE GENOMIC DNA]</scope>
    <source>
        <strain evidence="2 3">Ug99</strain>
    </source>
</reference>
<evidence type="ECO:0000256" key="1">
    <source>
        <dbReference type="SAM" id="MobiDB-lite"/>
    </source>
</evidence>
<dbReference type="Proteomes" id="UP000325313">
    <property type="component" value="Unassembled WGS sequence"/>
</dbReference>
<accession>A0A5B0PQZ8</accession>
<evidence type="ECO:0000313" key="3">
    <source>
        <dbReference type="Proteomes" id="UP000325313"/>
    </source>
</evidence>
<dbReference type="AlphaFoldDB" id="A0A5B0PQZ8"/>
<gene>
    <name evidence="2" type="ORF">PGTUg99_032911</name>
</gene>